<keyword evidence="1" id="KW-0812">Transmembrane</keyword>
<feature type="signal peptide" evidence="2">
    <location>
        <begin position="1"/>
        <end position="23"/>
    </location>
</feature>
<name>A0A9Q0LC08_ANAIG</name>
<dbReference type="InterPro" id="IPR013783">
    <property type="entry name" value="Ig-like_fold"/>
</dbReference>
<evidence type="ECO:0000256" key="2">
    <source>
        <dbReference type="SAM" id="SignalP"/>
    </source>
</evidence>
<dbReference type="CDD" id="cd00063">
    <property type="entry name" value="FN3"/>
    <property type="match status" value="1"/>
</dbReference>
<dbReference type="SUPFAM" id="SSF49265">
    <property type="entry name" value="Fibronectin type III"/>
    <property type="match status" value="2"/>
</dbReference>
<dbReference type="OrthoDB" id="5985842at2759"/>
<keyword evidence="2" id="KW-0732">Signal</keyword>
<keyword evidence="1" id="KW-1133">Transmembrane helix</keyword>
<dbReference type="Proteomes" id="UP001149090">
    <property type="component" value="Unassembled WGS sequence"/>
</dbReference>
<dbReference type="InterPro" id="IPR011048">
    <property type="entry name" value="Haem_d1_sf"/>
</dbReference>
<organism evidence="3 4">
    <name type="scientific">Anaeramoeba ignava</name>
    <name type="common">Anaerobic marine amoeba</name>
    <dbReference type="NCBI Taxonomy" id="1746090"/>
    <lineage>
        <taxon>Eukaryota</taxon>
        <taxon>Metamonada</taxon>
        <taxon>Anaeramoebidae</taxon>
        <taxon>Anaeramoeba</taxon>
    </lineage>
</organism>
<dbReference type="InterPro" id="IPR003961">
    <property type="entry name" value="FN3_dom"/>
</dbReference>
<evidence type="ECO:0000313" key="3">
    <source>
        <dbReference type="EMBL" id="KAJ5070097.1"/>
    </source>
</evidence>
<protein>
    <submittedName>
        <fullName evidence="3">Fasciclin-2-like protein</fullName>
    </submittedName>
</protein>
<dbReference type="SUPFAM" id="SSF63829">
    <property type="entry name" value="Calcium-dependent phosphotriesterase"/>
    <property type="match status" value="1"/>
</dbReference>
<dbReference type="InterPro" id="IPR036116">
    <property type="entry name" value="FN3_sf"/>
</dbReference>
<feature type="chain" id="PRO_5040195942" evidence="2">
    <location>
        <begin position="24"/>
        <end position="1770"/>
    </location>
</feature>
<dbReference type="EMBL" id="JAPDFW010000099">
    <property type="protein sequence ID" value="KAJ5070097.1"/>
    <property type="molecule type" value="Genomic_DNA"/>
</dbReference>
<keyword evidence="1" id="KW-0472">Membrane</keyword>
<proteinExistence type="predicted"/>
<sequence>MMKKLILFLSFILILISISIVEGQLIEHNQISFKEGIQNPSYSFIDKTEGFVYFADSPVDENGDLLTGKLYKLRIDTLDLVSKLDLGIWGVGTGVFDSENHFAYFGSEESPMEICKVDLRTFEVVDFLYFEYNFGVFSTAQIDIENQIAYFGTGYQSEVLKINLTSFEQQDAIAMGAYYSWGSVIDLENELLYLAASISYVDYPTIYKINLTDFTVIDGVNVSNISENALNYGFFGQAKDYLYFSTYDDPCLAIKIDVSNFSVVDSLLVDNYGGCSGAAVNDDENMAYFITNYPAVRKMNLTSFTLSDSYYFNSYDSYASCFDLQSNVAYISLYFGEIVKFNLTEFDAITSTYIADFMYPERILIDEENQYLYLVFTDEDSIIAKIDIPSFSLVDYVVIEEYEIWVGNIDNVNGFAYFFLDDWGLVVITVDLYNLHNIEYNTIYPYGYVYDTVYDPYRNRVYVSYENYSMDYYDYYLLIELSCPDLEILNTVNLGEEVYVEFFLFDYSNGHLYGYIDNYTEDGDYYYLAKIQTPTLEIIDTLNLTDYDISVSRIDEVNQTLYFGTGTGGYEDSDSKQKLGSTDYSQICVIDLIHMQLFYCQEIYGVDYFTNLFIDQKARLGFFFTEFQNEMEEESTTAVIEIDLQTNQMLSNTTLSDYYGSPFGVFDRSNNVYYMTGQGNYPSILTEFLIQIPPLMPQVVVTRCIGLFSEFKCDWIKIQNDEQFEYQIDYGFGWKLIQNPALKNDNLRYQWFNSSLYPNITGNEEYSIQIKVCSVPSNICGNPSSPTYITTRIDAVKDYSLEGYRDYIKVFWDYPDVQIIEEIPNLAYYVICYEQESGEPSEVTVGDPSATSFEIDGLEFGYTYYVSMWACSTEECDYQNRGKRVKSSIPTGFPNVTNFDCFVSDVLLVNCSWSPPPISSSPTFYNFTYQATSKEDSSASYPNSTSQSFRANFQSQNYQVNVSACNLNGFCGSVSTLNISTGRLPPPDISEWISQPEQIEIIFASLYPDISEAYLVSIDNGTNWQQFSSIYPNGNQMVGLISPLQGNVEYLVSIRGCTDSSCQLDYLGLASSSISVTPKLGNISLNCVSVFYGFYCDWEPLALSEGLKGYSFTYNSTSVCLSYLRTSYSVDNLLGGTNYQISVSASADSNCDYNDYSGLSSTMSLTILRFPPPSVNGSVSKIEEIELIFSSSYQNLIKAYLVSIDNGINWENFTSIYSNGNQMVGSVSPLQGNVEYLVSIRGCSDTSCESGYLGFPSSSISVTPKLGNITSLNCSGTVCGFECDWTPLVLSEGLKGYSLTYNSESICLSSSATSYSVGNLLGGANYQISISASADSNCDYNDYSGLSLTTSTTTLHLPAPSVNGSVSKIEEIELIFSKISQAKAYLVSIDNGTNWQQFSSIYPNGNQMVGSVFPLQGNVEYLVSIRGCSDTSCESGYLGFPSSSISVTPKLGNITSLNCSGTVCGFECDWTPLVLSEGLKGYSLTYNSESICLSSSATSYSVGNLLGGANYQISISASADSNCDYNDYSGLSLTTSTTTLHLPAPSVNGSVSKIEEIELIFSSSYQNLIKAYLVSIDNGINWENFTSIYPNGNQMVGSVFPLQGNVEYLVSIRGCSDTSCESGYLGFPSSSISVTPKLGSITSLNCSGTVCGFECDWTPLVLSEGLKGYSLTYNSESICLSAAMTSFTSYNLLGETTYQISISASADWKCSESVYSGLSLSTSITTLPAPVEKANSSSNAKVISISVVVPVVAIAIIIVVIIVVRKSKKH</sequence>
<dbReference type="Gene3D" id="2.60.40.10">
    <property type="entry name" value="Immunoglobulins"/>
    <property type="match status" value="2"/>
</dbReference>
<dbReference type="SUPFAM" id="SSF51004">
    <property type="entry name" value="C-terminal (heme d1) domain of cytochrome cd1-nitrite reductase"/>
    <property type="match status" value="1"/>
</dbReference>
<feature type="transmembrane region" description="Helical" evidence="1">
    <location>
        <begin position="1742"/>
        <end position="1764"/>
    </location>
</feature>
<reference evidence="3" key="1">
    <citation type="submission" date="2022-10" db="EMBL/GenBank/DDBJ databases">
        <title>Novel sulphate-reducing endosymbionts in the free-living metamonad Anaeramoeba.</title>
        <authorList>
            <person name="Jerlstrom-Hultqvist J."/>
            <person name="Cepicka I."/>
            <person name="Gallot-Lavallee L."/>
            <person name="Salas-Leiva D."/>
            <person name="Curtis B.A."/>
            <person name="Zahonova K."/>
            <person name="Pipaliya S."/>
            <person name="Dacks J."/>
            <person name="Roger A.J."/>
        </authorList>
    </citation>
    <scope>NUCLEOTIDE SEQUENCE</scope>
    <source>
        <strain evidence="3">BMAN</strain>
    </source>
</reference>
<comment type="caution">
    <text evidence="3">The sequence shown here is derived from an EMBL/GenBank/DDBJ whole genome shotgun (WGS) entry which is preliminary data.</text>
</comment>
<evidence type="ECO:0000313" key="4">
    <source>
        <dbReference type="Proteomes" id="UP001149090"/>
    </source>
</evidence>
<accession>A0A9Q0LC08</accession>
<gene>
    <name evidence="3" type="ORF">M0811_11302</name>
</gene>
<keyword evidence="4" id="KW-1185">Reference proteome</keyword>
<evidence type="ECO:0000256" key="1">
    <source>
        <dbReference type="SAM" id="Phobius"/>
    </source>
</evidence>